<gene>
    <name evidence="7" type="ORF">SARC_04672</name>
</gene>
<evidence type="ECO:0000256" key="1">
    <source>
        <dbReference type="ARBA" id="ARBA00004123"/>
    </source>
</evidence>
<dbReference type="GO" id="GO:0003713">
    <property type="term" value="F:transcription coactivator activity"/>
    <property type="evidence" value="ECO:0007669"/>
    <property type="project" value="TreeGrafter"/>
</dbReference>
<evidence type="ECO:0000256" key="4">
    <source>
        <dbReference type="ARBA" id="ARBA00023163"/>
    </source>
</evidence>
<evidence type="ECO:0000256" key="5">
    <source>
        <dbReference type="ARBA" id="ARBA00023242"/>
    </source>
</evidence>
<proteinExistence type="inferred from homology"/>
<protein>
    <submittedName>
        <fullName evidence="7">Uncharacterized protein</fullName>
    </submittedName>
</protein>
<evidence type="ECO:0000256" key="3">
    <source>
        <dbReference type="ARBA" id="ARBA00023015"/>
    </source>
</evidence>
<dbReference type="STRING" id="667725.A0A0L0G2J3"/>
<keyword evidence="8" id="KW-1185">Reference proteome</keyword>
<evidence type="ECO:0000256" key="6">
    <source>
        <dbReference type="SAM" id="MobiDB-lite"/>
    </source>
</evidence>
<dbReference type="AlphaFoldDB" id="A0A0L0G2J3"/>
<dbReference type="OrthoDB" id="1868004at2759"/>
<accession>A0A0L0G2J3</accession>
<keyword evidence="4" id="KW-0804">Transcription</keyword>
<dbReference type="Proteomes" id="UP000054560">
    <property type="component" value="Unassembled WGS sequence"/>
</dbReference>
<comment type="similarity">
    <text evidence="2">Belongs to the Mediator complex subunit 27 family.</text>
</comment>
<reference evidence="7 8" key="1">
    <citation type="submission" date="2011-02" db="EMBL/GenBank/DDBJ databases">
        <title>The Genome Sequence of Sphaeroforma arctica JP610.</title>
        <authorList>
            <consortium name="The Broad Institute Genome Sequencing Platform"/>
            <person name="Russ C."/>
            <person name="Cuomo C."/>
            <person name="Young S.K."/>
            <person name="Zeng Q."/>
            <person name="Gargeya S."/>
            <person name="Alvarado L."/>
            <person name="Berlin A."/>
            <person name="Chapman S.B."/>
            <person name="Chen Z."/>
            <person name="Freedman E."/>
            <person name="Gellesch M."/>
            <person name="Goldberg J."/>
            <person name="Griggs A."/>
            <person name="Gujja S."/>
            <person name="Heilman E."/>
            <person name="Heiman D."/>
            <person name="Howarth C."/>
            <person name="Mehta T."/>
            <person name="Neiman D."/>
            <person name="Pearson M."/>
            <person name="Roberts A."/>
            <person name="Saif S."/>
            <person name="Shea T."/>
            <person name="Shenoy N."/>
            <person name="Sisk P."/>
            <person name="Stolte C."/>
            <person name="Sykes S."/>
            <person name="White J."/>
            <person name="Yandava C."/>
            <person name="Burger G."/>
            <person name="Gray M.W."/>
            <person name="Holland P.W.H."/>
            <person name="King N."/>
            <person name="Lang F.B.F."/>
            <person name="Roger A.J."/>
            <person name="Ruiz-Trillo I."/>
            <person name="Haas B."/>
            <person name="Nusbaum C."/>
            <person name="Birren B."/>
        </authorList>
    </citation>
    <scope>NUCLEOTIDE SEQUENCE [LARGE SCALE GENOMIC DNA]</scope>
    <source>
        <strain evidence="7 8">JP610</strain>
    </source>
</reference>
<dbReference type="PANTHER" id="PTHR13130">
    <property type="entry name" value="34 KDA TRANSCRIPTIONAL CO-ACTIVATOR-RELATED"/>
    <property type="match status" value="1"/>
</dbReference>
<feature type="compositionally biased region" description="Low complexity" evidence="6">
    <location>
        <begin position="37"/>
        <end position="47"/>
    </location>
</feature>
<dbReference type="PANTHER" id="PTHR13130:SF4">
    <property type="entry name" value="MEDIATOR OF RNA POLYMERASE II TRANSCRIPTION SUBUNIT 27"/>
    <property type="match status" value="1"/>
</dbReference>
<dbReference type="RefSeq" id="XP_014156956.1">
    <property type="nucleotide sequence ID" value="XM_014301481.1"/>
</dbReference>
<dbReference type="GeneID" id="25905176"/>
<dbReference type="InterPro" id="IPR021627">
    <property type="entry name" value="Mediator_Med27"/>
</dbReference>
<keyword evidence="5" id="KW-0539">Nucleus</keyword>
<feature type="compositionally biased region" description="Polar residues" evidence="6">
    <location>
        <begin position="83"/>
        <end position="102"/>
    </location>
</feature>
<dbReference type="Pfam" id="PF11571">
    <property type="entry name" value="Med27"/>
    <property type="match status" value="1"/>
</dbReference>
<organism evidence="7 8">
    <name type="scientific">Sphaeroforma arctica JP610</name>
    <dbReference type="NCBI Taxonomy" id="667725"/>
    <lineage>
        <taxon>Eukaryota</taxon>
        <taxon>Ichthyosporea</taxon>
        <taxon>Ichthyophonida</taxon>
        <taxon>Sphaeroforma</taxon>
    </lineage>
</organism>
<evidence type="ECO:0000313" key="8">
    <source>
        <dbReference type="Proteomes" id="UP000054560"/>
    </source>
</evidence>
<dbReference type="GO" id="GO:0006357">
    <property type="term" value="P:regulation of transcription by RNA polymerase II"/>
    <property type="evidence" value="ECO:0007669"/>
    <property type="project" value="TreeGrafter"/>
</dbReference>
<dbReference type="GO" id="GO:0016592">
    <property type="term" value="C:mediator complex"/>
    <property type="evidence" value="ECO:0007669"/>
    <property type="project" value="InterPro"/>
</dbReference>
<evidence type="ECO:0000313" key="7">
    <source>
        <dbReference type="EMBL" id="KNC83054.1"/>
    </source>
</evidence>
<dbReference type="EMBL" id="KQ241868">
    <property type="protein sequence ID" value="KNC83054.1"/>
    <property type="molecule type" value="Genomic_DNA"/>
</dbReference>
<keyword evidence="3" id="KW-0805">Transcription regulation</keyword>
<feature type="region of interest" description="Disordered" evidence="6">
    <location>
        <begin position="26"/>
        <end position="102"/>
    </location>
</feature>
<name>A0A0L0G2J3_9EUKA</name>
<comment type="subcellular location">
    <subcellularLocation>
        <location evidence="1">Nucleus</location>
    </subcellularLocation>
</comment>
<evidence type="ECO:0000256" key="2">
    <source>
        <dbReference type="ARBA" id="ARBA00008048"/>
    </source>
</evidence>
<sequence>MASWDPKMHIALYTTDRHGNAHRTLAQTSTHQHPHTQSRPQSVSQSQPPSPGKATTDAMGRRPSSLASGPAVSPAKATESDSRFGTPTPNQKRPIATSLSPRDNSAFLGLTATVAGVFRCAVQFTVLGRCGRSNADSTHDIDATSHAEDTSVNDYYVNAGRVCVTAVDEQVSVWHSSEHRVFRRMTDQANAAILYFTAHKPEAVLSSFLVWLHSYHNLFTAKCSRCDRHLCYDSEEFQYLPPVVRSFATENKKHIVYHRQCQYSSR</sequence>